<dbReference type="RefSeq" id="WP_194113426.1">
    <property type="nucleotide sequence ID" value="NZ_JADFFL010000010.1"/>
</dbReference>
<keyword evidence="1" id="KW-0732">Signal</keyword>
<dbReference type="AlphaFoldDB" id="A0A929L217"/>
<evidence type="ECO:0008006" key="4">
    <source>
        <dbReference type="Google" id="ProtNLM"/>
    </source>
</evidence>
<feature type="signal peptide" evidence="1">
    <location>
        <begin position="1"/>
        <end position="19"/>
    </location>
</feature>
<gene>
    <name evidence="2" type="ORF">IRJ16_20015</name>
</gene>
<evidence type="ECO:0000313" key="3">
    <source>
        <dbReference type="Proteomes" id="UP000622475"/>
    </source>
</evidence>
<protein>
    <recommendedName>
        <fullName evidence="4">GLPGLI family protein</fullName>
    </recommendedName>
</protein>
<evidence type="ECO:0000313" key="2">
    <source>
        <dbReference type="EMBL" id="MBE9664178.1"/>
    </source>
</evidence>
<dbReference type="Proteomes" id="UP000622475">
    <property type="component" value="Unassembled WGS sequence"/>
</dbReference>
<evidence type="ECO:0000256" key="1">
    <source>
        <dbReference type="SAM" id="SignalP"/>
    </source>
</evidence>
<organism evidence="2 3">
    <name type="scientific">Mucilaginibacter myungsuensis</name>
    <dbReference type="NCBI Taxonomy" id="649104"/>
    <lineage>
        <taxon>Bacteria</taxon>
        <taxon>Pseudomonadati</taxon>
        <taxon>Bacteroidota</taxon>
        <taxon>Sphingobacteriia</taxon>
        <taxon>Sphingobacteriales</taxon>
        <taxon>Sphingobacteriaceae</taxon>
        <taxon>Mucilaginibacter</taxon>
    </lineage>
</organism>
<dbReference type="EMBL" id="JADFFL010000010">
    <property type="protein sequence ID" value="MBE9664178.1"/>
    <property type="molecule type" value="Genomic_DNA"/>
</dbReference>
<keyword evidence="3" id="KW-1185">Reference proteome</keyword>
<comment type="caution">
    <text evidence="2">The sequence shown here is derived from an EMBL/GenBank/DDBJ whole genome shotgun (WGS) entry which is preliminary data.</text>
</comment>
<name>A0A929L217_9SPHI</name>
<sequence>MKFYALTLTLAIGSFCASAQSTDRVSPYVFPQFVKATVLQKGGGSTDGTLNYNTFTQEMMFMQGSEKAVLEMDNVDTIYLEKKKFVPVGKLYYEKLTDTKIPLYVQHLNKKQLRKDKAEFDKVTDNMNSGLTAANGFVKAKEGAGEYDMLLPEQYMLQSQSTFWLQNGKNFVRADSQKNIAKAFPGKEKAIADYIKENNIDLKKLEDMAKLIVFCNK</sequence>
<reference evidence="2" key="1">
    <citation type="submission" date="2020-10" db="EMBL/GenBank/DDBJ databases">
        <title>Mucilaginibacter mali sp. nov., isolated from rhizosphere soil of apple orchard.</title>
        <authorList>
            <person name="Lee J.-S."/>
            <person name="Kim H.S."/>
            <person name="Kim J.-S."/>
        </authorList>
    </citation>
    <scope>NUCLEOTIDE SEQUENCE</scope>
    <source>
        <strain evidence="2">KCTC 22746</strain>
    </source>
</reference>
<accession>A0A929L217</accession>
<feature type="chain" id="PRO_5037941868" description="GLPGLI family protein" evidence="1">
    <location>
        <begin position="20"/>
        <end position="217"/>
    </location>
</feature>
<proteinExistence type="predicted"/>